<dbReference type="RefSeq" id="XP_017868324.1">
    <property type="nucleotide sequence ID" value="XM_018012835.1"/>
</dbReference>
<evidence type="ECO:0000313" key="2">
    <source>
        <dbReference type="Proteomes" id="UP000694904"/>
    </source>
</evidence>
<proteinExistence type="predicted"/>
<evidence type="ECO:0000256" key="1">
    <source>
        <dbReference type="SAM" id="Phobius"/>
    </source>
</evidence>
<accession>A0ABM1PM88</accession>
<evidence type="ECO:0000313" key="3">
    <source>
        <dbReference type="RefSeq" id="XP_017868324.1"/>
    </source>
</evidence>
<reference evidence="3" key="3">
    <citation type="submission" date="2025-08" db="UniProtKB">
        <authorList>
            <consortium name="RefSeq"/>
        </authorList>
    </citation>
    <scope>IDENTIFICATION</scope>
    <source>
        <tissue evidence="3">Whole organism</tissue>
    </source>
</reference>
<keyword evidence="1" id="KW-0812">Transmembrane</keyword>
<feature type="transmembrane region" description="Helical" evidence="1">
    <location>
        <begin position="29"/>
        <end position="51"/>
    </location>
</feature>
<name>A0ABM1PM88_DROAR</name>
<dbReference type="Proteomes" id="UP000694904">
    <property type="component" value="Chromosome 5"/>
</dbReference>
<keyword evidence="1" id="KW-1133">Transmembrane helix</keyword>
<sequence>MDGEPIDGARSQYALSTGKADSKVREMEAFIISISICLSIFILVSIITLIVRAQKAKNNVGFVITDANRAPIPPGGIAATHGQAAGLPSYYPPPGHQAHVYSPAYVYPARTVSQIQVQVQGIPAPINSVPPSYQRAVNEGNPTNAELNILPTSLEKSLTQQTHRGAVETVSQI</sequence>
<organism evidence="2 3">
    <name type="scientific">Drosophila arizonae</name>
    <name type="common">Fruit fly</name>
    <dbReference type="NCBI Taxonomy" id="7263"/>
    <lineage>
        <taxon>Eukaryota</taxon>
        <taxon>Metazoa</taxon>
        <taxon>Ecdysozoa</taxon>
        <taxon>Arthropoda</taxon>
        <taxon>Hexapoda</taxon>
        <taxon>Insecta</taxon>
        <taxon>Pterygota</taxon>
        <taxon>Neoptera</taxon>
        <taxon>Endopterygota</taxon>
        <taxon>Diptera</taxon>
        <taxon>Brachycera</taxon>
        <taxon>Muscomorpha</taxon>
        <taxon>Ephydroidea</taxon>
        <taxon>Drosophilidae</taxon>
        <taxon>Drosophila</taxon>
    </lineage>
</organism>
<keyword evidence="1" id="KW-0472">Membrane</keyword>
<keyword evidence="2" id="KW-1185">Reference proteome</keyword>
<reference evidence="2" key="2">
    <citation type="journal article" date="2016" name="G3 (Bethesda)">
        <title>Genome Evolution in Three Species of Cactophilic Drosophila.</title>
        <authorList>
            <person name="Sanchez-Flores A."/>
            <person name="Penazola F."/>
            <person name="Carpinteyro-Ponce J."/>
            <person name="Nazario-Yepiz N."/>
            <person name="Abreu-Goodger C."/>
            <person name="Machado C.A."/>
            <person name="Markow T.A."/>
        </authorList>
    </citation>
    <scope>NUCLEOTIDE SEQUENCE [LARGE SCALE GENOMIC DNA]</scope>
</reference>
<dbReference type="GeneID" id="108617141"/>
<protein>
    <submittedName>
        <fullName evidence="3">Uncharacterized protein LOC108617141</fullName>
    </submittedName>
</protein>
<reference evidence="2" key="1">
    <citation type="journal article" date="1997" name="Nucleic Acids Res.">
        <title>tRNAscan-SE: a program for improved detection of transfer RNA genes in genomic sequence.</title>
        <authorList>
            <person name="Lowe T.M."/>
            <person name="Eddy S.R."/>
        </authorList>
    </citation>
    <scope>NUCLEOTIDE SEQUENCE [LARGE SCALE GENOMIC DNA]</scope>
</reference>
<gene>
    <name evidence="3" type="primary">LOC108617141</name>
</gene>